<keyword evidence="3" id="KW-1185">Reference proteome</keyword>
<name>A0A8K0KCS9_LADFU</name>
<feature type="compositionally biased region" description="Low complexity" evidence="1">
    <location>
        <begin position="1"/>
        <end position="22"/>
    </location>
</feature>
<feature type="region of interest" description="Disordered" evidence="1">
    <location>
        <begin position="1"/>
        <end position="48"/>
    </location>
</feature>
<feature type="compositionally biased region" description="Basic and acidic residues" evidence="1">
    <location>
        <begin position="26"/>
        <end position="35"/>
    </location>
</feature>
<dbReference type="AlphaFoldDB" id="A0A8K0KCS9"/>
<evidence type="ECO:0000256" key="1">
    <source>
        <dbReference type="SAM" id="MobiDB-lite"/>
    </source>
</evidence>
<feature type="compositionally biased region" description="Basic residues" evidence="1">
    <location>
        <begin position="36"/>
        <end position="48"/>
    </location>
</feature>
<evidence type="ECO:0000313" key="2">
    <source>
        <dbReference type="EMBL" id="KAG8232824.1"/>
    </source>
</evidence>
<comment type="caution">
    <text evidence="2">The sequence shown here is derived from an EMBL/GenBank/DDBJ whole genome shotgun (WGS) entry which is preliminary data.</text>
</comment>
<protein>
    <submittedName>
        <fullName evidence="2">Uncharacterized protein</fullName>
    </submittedName>
</protein>
<accession>A0A8K0KCS9</accession>
<organism evidence="2 3">
    <name type="scientific">Ladona fulva</name>
    <name type="common">Scarce chaser dragonfly</name>
    <name type="synonym">Libellula fulva</name>
    <dbReference type="NCBI Taxonomy" id="123851"/>
    <lineage>
        <taxon>Eukaryota</taxon>
        <taxon>Metazoa</taxon>
        <taxon>Ecdysozoa</taxon>
        <taxon>Arthropoda</taxon>
        <taxon>Hexapoda</taxon>
        <taxon>Insecta</taxon>
        <taxon>Pterygota</taxon>
        <taxon>Palaeoptera</taxon>
        <taxon>Odonata</taxon>
        <taxon>Epiprocta</taxon>
        <taxon>Anisoptera</taxon>
        <taxon>Libelluloidea</taxon>
        <taxon>Libellulidae</taxon>
        <taxon>Ladona</taxon>
    </lineage>
</organism>
<reference evidence="2" key="2">
    <citation type="submission" date="2017-10" db="EMBL/GenBank/DDBJ databases">
        <title>Ladona fulva Genome sequencing and assembly.</title>
        <authorList>
            <person name="Murali S."/>
            <person name="Richards S."/>
            <person name="Bandaranaike D."/>
            <person name="Bellair M."/>
            <person name="Blankenburg K."/>
            <person name="Chao H."/>
            <person name="Dinh H."/>
            <person name="Doddapaneni H."/>
            <person name="Dugan-Rocha S."/>
            <person name="Elkadiri S."/>
            <person name="Gnanaolivu R."/>
            <person name="Hernandez B."/>
            <person name="Skinner E."/>
            <person name="Javaid M."/>
            <person name="Lee S."/>
            <person name="Li M."/>
            <person name="Ming W."/>
            <person name="Munidasa M."/>
            <person name="Muniz J."/>
            <person name="Nguyen L."/>
            <person name="Hughes D."/>
            <person name="Osuji N."/>
            <person name="Pu L.-L."/>
            <person name="Puazo M."/>
            <person name="Qu C."/>
            <person name="Quiroz J."/>
            <person name="Raj R."/>
            <person name="Weissenberger G."/>
            <person name="Xin Y."/>
            <person name="Zou X."/>
            <person name="Han Y."/>
            <person name="Worley K."/>
            <person name="Muzny D."/>
            <person name="Gibbs R."/>
        </authorList>
    </citation>
    <scope>NUCLEOTIDE SEQUENCE</scope>
    <source>
        <strain evidence="2">Sampled in the wild</strain>
    </source>
</reference>
<reference evidence="2" key="1">
    <citation type="submission" date="2013-04" db="EMBL/GenBank/DDBJ databases">
        <authorList>
            <person name="Qu J."/>
            <person name="Murali S.C."/>
            <person name="Bandaranaike D."/>
            <person name="Bellair M."/>
            <person name="Blankenburg K."/>
            <person name="Chao H."/>
            <person name="Dinh H."/>
            <person name="Doddapaneni H."/>
            <person name="Downs B."/>
            <person name="Dugan-Rocha S."/>
            <person name="Elkadiri S."/>
            <person name="Gnanaolivu R.D."/>
            <person name="Hernandez B."/>
            <person name="Javaid M."/>
            <person name="Jayaseelan J.C."/>
            <person name="Lee S."/>
            <person name="Li M."/>
            <person name="Ming W."/>
            <person name="Munidasa M."/>
            <person name="Muniz J."/>
            <person name="Nguyen L."/>
            <person name="Ongeri F."/>
            <person name="Osuji N."/>
            <person name="Pu L.-L."/>
            <person name="Puazo M."/>
            <person name="Qu C."/>
            <person name="Quiroz J."/>
            <person name="Raj R."/>
            <person name="Weissenberger G."/>
            <person name="Xin Y."/>
            <person name="Zou X."/>
            <person name="Han Y."/>
            <person name="Richards S."/>
            <person name="Worley K."/>
            <person name="Muzny D."/>
            <person name="Gibbs R."/>
        </authorList>
    </citation>
    <scope>NUCLEOTIDE SEQUENCE</scope>
    <source>
        <strain evidence="2">Sampled in the wild</strain>
    </source>
</reference>
<sequence length="175" mass="19991">MQQRPLPSSTSTTIRLSTTDTICSARRQEPGEERTHHSRKKPPPSAMRKKEKCHAVFFSKETPLRITSLLNEIICDWSVREQVGEERATPAAETFLRGVVLMQLMAQLLDPEKRRVLTYGCFDSLTKVTGTLFTSVASTQWVYNINFFRVRVKRGRIMDSVQSPLTEYVDPFPAV</sequence>
<gene>
    <name evidence="2" type="ORF">J437_LFUL012967</name>
</gene>
<evidence type="ECO:0000313" key="3">
    <source>
        <dbReference type="Proteomes" id="UP000792457"/>
    </source>
</evidence>
<proteinExistence type="predicted"/>
<dbReference type="EMBL" id="KZ308657">
    <property type="protein sequence ID" value="KAG8232824.1"/>
    <property type="molecule type" value="Genomic_DNA"/>
</dbReference>
<dbReference type="Proteomes" id="UP000792457">
    <property type="component" value="Unassembled WGS sequence"/>
</dbReference>